<dbReference type="InterPro" id="IPR026259">
    <property type="entry name" value="MauG/Cytc_peroxidase"/>
</dbReference>
<evidence type="ECO:0000313" key="12">
    <source>
        <dbReference type="Proteomes" id="UP000316008"/>
    </source>
</evidence>
<dbReference type="EMBL" id="VLPL01000005">
    <property type="protein sequence ID" value="TSJ42384.1"/>
    <property type="molecule type" value="Genomic_DNA"/>
</dbReference>
<keyword evidence="4" id="KW-0732">Signal</keyword>
<dbReference type="GO" id="GO:0042597">
    <property type="term" value="C:periplasmic space"/>
    <property type="evidence" value="ECO:0007669"/>
    <property type="project" value="UniProtKB-SubCell"/>
</dbReference>
<keyword evidence="5" id="KW-0574">Periplasm</keyword>
<dbReference type="GO" id="GO:0009055">
    <property type="term" value="F:electron transfer activity"/>
    <property type="evidence" value="ECO:0007669"/>
    <property type="project" value="InterPro"/>
</dbReference>
<comment type="subcellular location">
    <subcellularLocation>
        <location evidence="1">Periplasm</location>
    </subcellularLocation>
</comment>
<protein>
    <submittedName>
        <fullName evidence="11">C-type cytochrome</fullName>
    </submittedName>
</protein>
<evidence type="ECO:0000256" key="4">
    <source>
        <dbReference type="ARBA" id="ARBA00022729"/>
    </source>
</evidence>
<name>A0A556MR10_9FLAO</name>
<keyword evidence="7 9" id="KW-0408">Iron</keyword>
<organism evidence="11 12">
    <name type="scientific">Fluviicola chungangensis</name>
    <dbReference type="NCBI Taxonomy" id="2597671"/>
    <lineage>
        <taxon>Bacteria</taxon>
        <taxon>Pseudomonadati</taxon>
        <taxon>Bacteroidota</taxon>
        <taxon>Flavobacteriia</taxon>
        <taxon>Flavobacteriales</taxon>
        <taxon>Crocinitomicaceae</taxon>
        <taxon>Fluviicola</taxon>
    </lineage>
</organism>
<sequence length="339" mass="38985">MKRLELICLMVLLITISFRYTEKLWKKPLDWPEPVYNFKKNPLDSATVQLGRVLFYDPVLSSDSSISCASCHSPYNAFTHVDHALSHGIKDRIGTRNSPVLVNLAWGKSFMWDGAVNHLDMQALAPLENHVEMDETLPHVLQKLAKQEKYRRLFEAAFHSETMTGERFLKAISQFMLTLVSSDSKYDRVLRGENGIQFTEMERKGYALFKEHCASCHTEPLFTNQTFQNNGLAPDSILQDVGRMKITGKSSDSLKFKVPTLRNIERSAPYMHDGRYRSLQMVLFHYSTDIHSSATLAPQLRNGIRLSEDDKRNLIAFLKTLTDNTFLNNKQFQYPRTIK</sequence>
<dbReference type="InterPro" id="IPR009056">
    <property type="entry name" value="Cyt_c-like_dom"/>
</dbReference>
<dbReference type="PROSITE" id="PS51007">
    <property type="entry name" value="CYTC"/>
    <property type="match status" value="1"/>
</dbReference>
<evidence type="ECO:0000256" key="6">
    <source>
        <dbReference type="ARBA" id="ARBA00023002"/>
    </source>
</evidence>
<keyword evidence="3 9" id="KW-0479">Metal-binding</keyword>
<evidence type="ECO:0000256" key="3">
    <source>
        <dbReference type="ARBA" id="ARBA00022723"/>
    </source>
</evidence>
<evidence type="ECO:0000313" key="11">
    <source>
        <dbReference type="EMBL" id="TSJ42384.1"/>
    </source>
</evidence>
<dbReference type="RefSeq" id="WP_144333339.1">
    <property type="nucleotide sequence ID" value="NZ_VLPL01000005.1"/>
</dbReference>
<reference evidence="11 12" key="1">
    <citation type="submission" date="2019-07" db="EMBL/GenBank/DDBJ databases">
        <authorList>
            <person name="Huq M.A."/>
        </authorList>
    </citation>
    <scope>NUCLEOTIDE SEQUENCE [LARGE SCALE GENOMIC DNA]</scope>
    <source>
        <strain evidence="11 12">MAH-3</strain>
    </source>
</reference>
<proteinExistence type="predicted"/>
<keyword evidence="12" id="KW-1185">Reference proteome</keyword>
<feature type="binding site" description="axial binding residue" evidence="9">
    <location>
        <position position="217"/>
    </location>
    <ligand>
        <name>heme c</name>
        <dbReference type="ChEBI" id="CHEBI:61717"/>
        <label>2</label>
    </ligand>
    <ligandPart>
        <name>Fe</name>
        <dbReference type="ChEBI" id="CHEBI:18248"/>
    </ligandPart>
</feature>
<feature type="binding site" description="covalent" evidence="8">
    <location>
        <position position="71"/>
    </location>
    <ligand>
        <name>heme c</name>
        <dbReference type="ChEBI" id="CHEBI:61717"/>
        <label>1</label>
    </ligand>
</feature>
<dbReference type="Pfam" id="PF00034">
    <property type="entry name" value="Cytochrom_C"/>
    <property type="match status" value="1"/>
</dbReference>
<accession>A0A556MR10</accession>
<comment type="cofactor">
    <cofactor evidence="8">
        <name>heme</name>
        <dbReference type="ChEBI" id="CHEBI:30413"/>
    </cofactor>
    <text evidence="8">Binds 2 heme groups.</text>
</comment>
<dbReference type="AlphaFoldDB" id="A0A556MR10"/>
<dbReference type="InterPro" id="IPR004852">
    <property type="entry name" value="Di-haem_cyt_c_peroxidsae"/>
</dbReference>
<keyword evidence="2 8" id="KW-0349">Heme</keyword>
<feature type="domain" description="Cytochrome c" evidence="10">
    <location>
        <begin position="200"/>
        <end position="322"/>
    </location>
</feature>
<dbReference type="PIRSF" id="PIRSF000294">
    <property type="entry name" value="Cytochrome-c_peroxidase"/>
    <property type="match status" value="1"/>
</dbReference>
<dbReference type="InterPro" id="IPR036909">
    <property type="entry name" value="Cyt_c-like_dom_sf"/>
</dbReference>
<dbReference type="InterPro" id="IPR051395">
    <property type="entry name" value="Cytochrome_c_Peroxidase/MauG"/>
</dbReference>
<dbReference type="Pfam" id="PF03150">
    <property type="entry name" value="CCP_MauG"/>
    <property type="match status" value="1"/>
</dbReference>
<dbReference type="Proteomes" id="UP000316008">
    <property type="component" value="Unassembled WGS sequence"/>
</dbReference>
<dbReference type="GO" id="GO:0046872">
    <property type="term" value="F:metal ion binding"/>
    <property type="evidence" value="ECO:0007669"/>
    <property type="project" value="UniProtKB-KW"/>
</dbReference>
<evidence type="ECO:0000256" key="9">
    <source>
        <dbReference type="PIRSR" id="PIRSR000294-2"/>
    </source>
</evidence>
<evidence type="ECO:0000256" key="8">
    <source>
        <dbReference type="PIRSR" id="PIRSR000294-1"/>
    </source>
</evidence>
<evidence type="ECO:0000256" key="7">
    <source>
        <dbReference type="ARBA" id="ARBA00023004"/>
    </source>
</evidence>
<feature type="binding site" description="covalent" evidence="8">
    <location>
        <position position="216"/>
    </location>
    <ligand>
        <name>heme c</name>
        <dbReference type="ChEBI" id="CHEBI:61717"/>
        <label>2</label>
    </ligand>
</feature>
<feature type="binding site" description="covalent" evidence="8">
    <location>
        <position position="213"/>
    </location>
    <ligand>
        <name>heme c</name>
        <dbReference type="ChEBI" id="CHEBI:61717"/>
        <label>2</label>
    </ligand>
</feature>
<dbReference type="PANTHER" id="PTHR30600:SF10">
    <property type="entry name" value="BLL6722 PROTEIN"/>
    <property type="match status" value="1"/>
</dbReference>
<gene>
    <name evidence="11" type="ORF">FO442_11495</name>
</gene>
<evidence type="ECO:0000256" key="5">
    <source>
        <dbReference type="ARBA" id="ARBA00022764"/>
    </source>
</evidence>
<dbReference type="SUPFAM" id="SSF46626">
    <property type="entry name" value="Cytochrome c"/>
    <property type="match status" value="2"/>
</dbReference>
<dbReference type="GO" id="GO:0004130">
    <property type="term" value="F:cytochrome-c peroxidase activity"/>
    <property type="evidence" value="ECO:0007669"/>
    <property type="project" value="TreeGrafter"/>
</dbReference>
<feature type="binding site" description="covalent" evidence="8">
    <location>
        <position position="68"/>
    </location>
    <ligand>
        <name>heme c</name>
        <dbReference type="ChEBI" id="CHEBI:61717"/>
        <label>1</label>
    </ligand>
</feature>
<keyword evidence="6" id="KW-0560">Oxidoreductase</keyword>
<evidence type="ECO:0000256" key="1">
    <source>
        <dbReference type="ARBA" id="ARBA00004418"/>
    </source>
</evidence>
<dbReference type="OrthoDB" id="9805202at2"/>
<dbReference type="GO" id="GO:0020037">
    <property type="term" value="F:heme binding"/>
    <property type="evidence" value="ECO:0007669"/>
    <property type="project" value="InterPro"/>
</dbReference>
<evidence type="ECO:0000256" key="2">
    <source>
        <dbReference type="ARBA" id="ARBA00022617"/>
    </source>
</evidence>
<comment type="PTM">
    <text evidence="8">Binds 2 heme groups per subunit.</text>
</comment>
<comment type="caution">
    <text evidence="11">The sequence shown here is derived from an EMBL/GenBank/DDBJ whole genome shotgun (WGS) entry which is preliminary data.</text>
</comment>
<dbReference type="PANTHER" id="PTHR30600">
    <property type="entry name" value="CYTOCHROME C PEROXIDASE-RELATED"/>
    <property type="match status" value="1"/>
</dbReference>
<dbReference type="Gene3D" id="1.10.760.10">
    <property type="entry name" value="Cytochrome c-like domain"/>
    <property type="match status" value="2"/>
</dbReference>
<evidence type="ECO:0000259" key="10">
    <source>
        <dbReference type="PROSITE" id="PS51007"/>
    </source>
</evidence>
<feature type="binding site" description="axial binding residue" evidence="9">
    <location>
        <position position="72"/>
    </location>
    <ligand>
        <name>heme c</name>
        <dbReference type="ChEBI" id="CHEBI:61717"/>
        <label>1</label>
    </ligand>
    <ligandPart>
        <name>Fe</name>
        <dbReference type="ChEBI" id="CHEBI:18248"/>
    </ligandPart>
</feature>